<dbReference type="AlphaFoldDB" id="A0A8J7KHX3"/>
<protein>
    <recommendedName>
        <fullName evidence="4">Glycerophosphoryl diester phosphodiesterase membrane domain-containing protein</fullName>
    </recommendedName>
</protein>
<keyword evidence="1" id="KW-1133">Transmembrane helix</keyword>
<dbReference type="EMBL" id="JADOUF010000001">
    <property type="protein sequence ID" value="MBG6139125.1"/>
    <property type="molecule type" value="Genomic_DNA"/>
</dbReference>
<evidence type="ECO:0000313" key="3">
    <source>
        <dbReference type="Proteomes" id="UP000622552"/>
    </source>
</evidence>
<dbReference type="Proteomes" id="UP000622552">
    <property type="component" value="Unassembled WGS sequence"/>
</dbReference>
<comment type="caution">
    <text evidence="2">The sequence shown here is derived from an EMBL/GenBank/DDBJ whole genome shotgun (WGS) entry which is preliminary data.</text>
</comment>
<feature type="transmembrane region" description="Helical" evidence="1">
    <location>
        <begin position="194"/>
        <end position="215"/>
    </location>
</feature>
<organism evidence="2 3">
    <name type="scientific">Longispora fulva</name>
    <dbReference type="NCBI Taxonomy" id="619741"/>
    <lineage>
        <taxon>Bacteria</taxon>
        <taxon>Bacillati</taxon>
        <taxon>Actinomycetota</taxon>
        <taxon>Actinomycetes</taxon>
        <taxon>Micromonosporales</taxon>
        <taxon>Micromonosporaceae</taxon>
        <taxon>Longispora</taxon>
    </lineage>
</organism>
<sequence length="277" mass="29125">MASYGYQAVGQPTDDPLVPDPAAGFGGWYDRVVGVIRRSWKSLLTIAAVTIAAPTVVLSVLGSASYTQPMGDATYDSANFHPWAALLSFVVWIVSAYLGSLGAAAGVWAITQEASGRPVTLGAALRFGRTRALPVWGWQILTSILIVLGLCLCLVGSIYFAVACALVTPVVVYERSPGIPRSFKLTHARFGHTLSRLVPLALVVLALSCCLGAPGSLSSSISGDAFRFVAEVGSGLWSAVVALPIFVLVLAGTVVTYADLRSRETPLSTDQLLREAV</sequence>
<evidence type="ECO:0008006" key="4">
    <source>
        <dbReference type="Google" id="ProtNLM"/>
    </source>
</evidence>
<proteinExistence type="predicted"/>
<name>A0A8J7KHX3_9ACTN</name>
<feature type="transmembrane region" description="Helical" evidence="1">
    <location>
        <begin position="156"/>
        <end position="173"/>
    </location>
</feature>
<keyword evidence="1" id="KW-0812">Transmembrane</keyword>
<keyword evidence="3" id="KW-1185">Reference proteome</keyword>
<evidence type="ECO:0000256" key="1">
    <source>
        <dbReference type="SAM" id="Phobius"/>
    </source>
</evidence>
<accession>A0A8J7KHX3</accession>
<feature type="transmembrane region" description="Helical" evidence="1">
    <location>
        <begin position="235"/>
        <end position="258"/>
    </location>
</feature>
<reference evidence="2" key="1">
    <citation type="submission" date="2020-11" db="EMBL/GenBank/DDBJ databases">
        <title>Sequencing the genomes of 1000 actinobacteria strains.</title>
        <authorList>
            <person name="Klenk H.-P."/>
        </authorList>
    </citation>
    <scope>NUCLEOTIDE SEQUENCE</scope>
    <source>
        <strain evidence="2">DSM 45356</strain>
    </source>
</reference>
<gene>
    <name evidence="2" type="ORF">IW245_005319</name>
</gene>
<dbReference type="RefSeq" id="WP_197005812.1">
    <property type="nucleotide sequence ID" value="NZ_BONS01000012.1"/>
</dbReference>
<keyword evidence="1" id="KW-0472">Membrane</keyword>
<feature type="transmembrane region" description="Helical" evidence="1">
    <location>
        <begin position="86"/>
        <end position="111"/>
    </location>
</feature>
<evidence type="ECO:0000313" key="2">
    <source>
        <dbReference type="EMBL" id="MBG6139125.1"/>
    </source>
</evidence>
<feature type="transmembrane region" description="Helical" evidence="1">
    <location>
        <begin position="43"/>
        <end position="66"/>
    </location>
</feature>